<sequence length="96" mass="10330">MPDTTDTRAAIEAAARDQLSLVLVPEVEPEAIDPGADMVSAYGLTSLNKVLFLTEVCEETGVDLAHFTEHDLADMKTLRDVTEALARHHHATTTGA</sequence>
<dbReference type="SUPFAM" id="SSF47336">
    <property type="entry name" value="ACP-like"/>
    <property type="match status" value="1"/>
</dbReference>
<evidence type="ECO:0000313" key="1">
    <source>
        <dbReference type="EMBL" id="MDK9495463.1"/>
    </source>
</evidence>
<comment type="caution">
    <text evidence="1">The sequence shown here is derived from an EMBL/GenBank/DDBJ whole genome shotgun (WGS) entry which is preliminary data.</text>
</comment>
<gene>
    <name evidence="1" type="ORF">QEZ40_006112</name>
</gene>
<name>A0ABT7GPR2_9ACTN</name>
<dbReference type="Gene3D" id="1.10.1200.10">
    <property type="entry name" value="ACP-like"/>
    <property type="match status" value="1"/>
</dbReference>
<keyword evidence="2" id="KW-1185">Reference proteome</keyword>
<dbReference type="Proteomes" id="UP001223390">
    <property type="component" value="Unassembled WGS sequence"/>
</dbReference>
<proteinExistence type="predicted"/>
<protein>
    <submittedName>
        <fullName evidence="1">Acyl carrier protein</fullName>
    </submittedName>
</protein>
<evidence type="ECO:0000313" key="2">
    <source>
        <dbReference type="Proteomes" id="UP001223390"/>
    </source>
</evidence>
<dbReference type="InterPro" id="IPR036736">
    <property type="entry name" value="ACP-like_sf"/>
</dbReference>
<dbReference type="RefSeq" id="WP_125815250.1">
    <property type="nucleotide sequence ID" value="NZ_JASITI010000006.1"/>
</dbReference>
<accession>A0ABT7GPR2</accession>
<organism evidence="1 2">
    <name type="scientific">Streptomyces katrae</name>
    <dbReference type="NCBI Taxonomy" id="68223"/>
    <lineage>
        <taxon>Bacteria</taxon>
        <taxon>Bacillati</taxon>
        <taxon>Actinomycetota</taxon>
        <taxon>Actinomycetes</taxon>
        <taxon>Kitasatosporales</taxon>
        <taxon>Streptomycetaceae</taxon>
        <taxon>Streptomyces</taxon>
    </lineage>
</organism>
<reference evidence="1 2" key="1">
    <citation type="submission" date="2023-05" db="EMBL/GenBank/DDBJ databases">
        <title>Sequencing and Assembly of Streptomyces sp. NP73.</title>
        <authorList>
            <person name="Konwar A.N."/>
            <person name="Saikia K."/>
            <person name="Thakur D."/>
        </authorList>
    </citation>
    <scope>NUCLEOTIDE SEQUENCE [LARGE SCALE GENOMIC DNA]</scope>
    <source>
        <strain evidence="1 2">NP73</strain>
    </source>
</reference>
<dbReference type="EMBL" id="JASITI010000006">
    <property type="protein sequence ID" value="MDK9495463.1"/>
    <property type="molecule type" value="Genomic_DNA"/>
</dbReference>